<proteinExistence type="predicted"/>
<dbReference type="PANTHER" id="PTHR28075:SF1">
    <property type="entry name" value="DUF1748-DOMAIN-CONTAINING PROTEIN"/>
    <property type="match status" value="1"/>
</dbReference>
<keyword evidence="2" id="KW-1185">Reference proteome</keyword>
<name>A0ABP0ECT5_9ASCO</name>
<reference evidence="1 2" key="1">
    <citation type="submission" date="2024-01" db="EMBL/GenBank/DDBJ databases">
        <authorList>
            <consortium name="Genoscope - CEA"/>
            <person name="William W."/>
        </authorList>
    </citation>
    <scope>NUCLEOTIDE SEQUENCE [LARGE SCALE GENOMIC DNA]</scope>
    <source>
        <strain evidence="1 2">29B2s-10</strain>
    </source>
</reference>
<gene>
    <name evidence="1" type="ORF">CAAN4_E07250</name>
</gene>
<protein>
    <recommendedName>
        <fullName evidence="3">DUF1748-domain-containing protein</fullName>
    </recommendedName>
</protein>
<dbReference type="InterPro" id="IPR013726">
    <property type="entry name" value="Mitofissin"/>
</dbReference>
<dbReference type="PANTHER" id="PTHR28075">
    <property type="entry name" value="CHROMOSOME 16, WHOLE GENOME SHOTGUN SEQUENCE"/>
    <property type="match status" value="1"/>
</dbReference>
<evidence type="ECO:0000313" key="1">
    <source>
        <dbReference type="EMBL" id="CAK7907831.1"/>
    </source>
</evidence>
<evidence type="ECO:0008006" key="3">
    <source>
        <dbReference type="Google" id="ProtNLM"/>
    </source>
</evidence>
<organism evidence="1 2">
    <name type="scientific">[Candida] anglica</name>
    <dbReference type="NCBI Taxonomy" id="148631"/>
    <lineage>
        <taxon>Eukaryota</taxon>
        <taxon>Fungi</taxon>
        <taxon>Dikarya</taxon>
        <taxon>Ascomycota</taxon>
        <taxon>Saccharomycotina</taxon>
        <taxon>Pichiomycetes</taxon>
        <taxon>Debaryomycetaceae</taxon>
        <taxon>Kurtzmaniella</taxon>
    </lineage>
</organism>
<dbReference type="Proteomes" id="UP001497600">
    <property type="component" value="Chromosome E"/>
</dbReference>
<evidence type="ECO:0000313" key="2">
    <source>
        <dbReference type="Proteomes" id="UP001497600"/>
    </source>
</evidence>
<dbReference type="EMBL" id="OZ004257">
    <property type="protein sequence ID" value="CAK7907831.1"/>
    <property type="molecule type" value="Genomic_DNA"/>
</dbReference>
<dbReference type="Pfam" id="PF08520">
    <property type="entry name" value="Mitofissin"/>
    <property type="match status" value="1"/>
</dbReference>
<sequence length="71" mass="8103">MIGKVAHYGADLILVSAFLAGVRRNTNLTLNTDSIQNDDIRYYTEKYLSVGESVFDYSSAYFGSSEWFHRK</sequence>
<accession>A0ABP0ECT5</accession>